<keyword evidence="1" id="KW-0479">Metal-binding</keyword>
<evidence type="ECO:0000256" key="5">
    <source>
        <dbReference type="SAM" id="MobiDB-lite"/>
    </source>
</evidence>
<evidence type="ECO:0000313" key="7">
    <source>
        <dbReference type="EMBL" id="OAV92897.1"/>
    </source>
</evidence>
<feature type="compositionally biased region" description="Basic and acidic residues" evidence="5">
    <location>
        <begin position="670"/>
        <end position="687"/>
    </location>
</feature>
<feature type="compositionally biased region" description="Low complexity" evidence="5">
    <location>
        <begin position="549"/>
        <end position="571"/>
    </location>
</feature>
<feature type="compositionally biased region" description="Polar residues" evidence="5">
    <location>
        <begin position="95"/>
        <end position="114"/>
    </location>
</feature>
<proteinExistence type="predicted"/>
<sequence>MAEKRRQRSAESEETETQQKQVSKRAKTSNHSTTMNNNGRPQLNQKMAQAALARIKKLESTQKTAPTTTTTNITTSTTPSSSSSPQSSDSSNQTVNPTNTQDDQPNPSNLLNHQTVTPSASDLQQQIKNLKDQIDTINKTASAYKDVVENQASLIDSIKSSLSCNICLEVLDSPYALLCGHIFCHKDLYAWFHRTDPLSDHYDSDMHSDIHEMDDDNDDDIIRLGNQRAGPRQTDGNSSDSEFDHFQLNRIEPANRGTTNGTNRPNQANLVGLMNEPGPGRNANPATLRPVSMHRRRKNLICPQCRAAVIRRPMLLYAVKEAAEKLKTTGTPVPSSSCPTGSFRNLVEQHRDEKDLTWGRLFESGNDQDRIIDNVRRDAAERRHVVVDLEDGVRRCSRCAWEIGNNGLCEGCGTRYASLDTDDSDDESYHAHLESEDMGTNYESEEGETVEGDEERSGEDEDEDEEMDDRAAYFWSRPIGRPFPVESGSDDGDSMARMVSQLGESDDSSDVQVVRRRPQVYAESDSDVEVEAQPSATARRRVAEEQPRRAASIAEISSSSPHSSRPHYSPSNHRDDRSQASTTDEDRRSPARRPVYRTGLAVAHGRIISSDDDDDGYSSNQSEPGSLRPPTPSTLAASNDGSHFHTDDHVSQSSVDSGKSDDDVDDEDRGDGSIHRSSSDASIHRSSDDDESQSDLDVDDHADDPDSDVDSDYY</sequence>
<evidence type="ECO:0000256" key="1">
    <source>
        <dbReference type="ARBA" id="ARBA00022723"/>
    </source>
</evidence>
<feature type="compositionally biased region" description="Basic and acidic residues" evidence="5">
    <location>
        <begin position="572"/>
        <end position="589"/>
    </location>
</feature>
<feature type="compositionally biased region" description="Basic and acidic residues" evidence="5">
    <location>
        <begin position="1"/>
        <end position="11"/>
    </location>
</feature>
<dbReference type="AlphaFoldDB" id="A0A180GJD8"/>
<dbReference type="Pfam" id="PF13445">
    <property type="entry name" value="zf-RING_UBOX"/>
    <property type="match status" value="1"/>
</dbReference>
<dbReference type="Gene3D" id="3.30.40.10">
    <property type="entry name" value="Zinc/RING finger domain, C3HC4 (zinc finger)"/>
    <property type="match status" value="1"/>
</dbReference>
<reference evidence="7" key="1">
    <citation type="submission" date="2009-11" db="EMBL/GenBank/DDBJ databases">
        <authorList>
            <consortium name="The Broad Institute Genome Sequencing Platform"/>
            <person name="Ward D."/>
            <person name="Feldgarden M."/>
            <person name="Earl A."/>
            <person name="Young S.K."/>
            <person name="Zeng Q."/>
            <person name="Koehrsen M."/>
            <person name="Alvarado L."/>
            <person name="Berlin A."/>
            <person name="Bochicchio J."/>
            <person name="Borenstein D."/>
            <person name="Chapman S.B."/>
            <person name="Chen Z."/>
            <person name="Engels R."/>
            <person name="Freedman E."/>
            <person name="Gellesch M."/>
            <person name="Goldberg J."/>
            <person name="Griggs A."/>
            <person name="Gujja S."/>
            <person name="Heilman E."/>
            <person name="Heiman D."/>
            <person name="Hepburn T."/>
            <person name="Howarth C."/>
            <person name="Jen D."/>
            <person name="Larson L."/>
            <person name="Lewis B."/>
            <person name="Mehta T."/>
            <person name="Park D."/>
            <person name="Pearson M."/>
            <person name="Roberts A."/>
            <person name="Saif S."/>
            <person name="Shea T."/>
            <person name="Shenoy N."/>
            <person name="Sisk P."/>
            <person name="Stolte C."/>
            <person name="Sykes S."/>
            <person name="Thomson T."/>
            <person name="Walk T."/>
            <person name="White J."/>
            <person name="Yandava C."/>
            <person name="Izard J."/>
            <person name="Baranova O.V."/>
            <person name="Blanton J.M."/>
            <person name="Tanner A.C."/>
            <person name="Dewhirst F.E."/>
            <person name="Haas B."/>
            <person name="Nusbaum C."/>
            <person name="Birren B."/>
        </authorList>
    </citation>
    <scope>NUCLEOTIDE SEQUENCE [LARGE SCALE GENOMIC DNA]</scope>
    <source>
        <strain evidence="7">1-1 BBBD Race 1</strain>
    </source>
</reference>
<feature type="compositionally biased region" description="Acidic residues" evidence="5">
    <location>
        <begin position="688"/>
        <end position="714"/>
    </location>
</feature>
<feature type="region of interest" description="Disordered" evidence="5">
    <location>
        <begin position="422"/>
        <end position="714"/>
    </location>
</feature>
<name>A0A180GJD8_PUCT1</name>
<evidence type="ECO:0000256" key="3">
    <source>
        <dbReference type="ARBA" id="ARBA00022833"/>
    </source>
</evidence>
<dbReference type="EnsemblFungi" id="PTTG_02735-t43_1">
    <property type="protein sequence ID" value="PTTG_02735-t43_1-p1"/>
    <property type="gene ID" value="PTTG_02735"/>
</dbReference>
<keyword evidence="9" id="KW-1185">Reference proteome</keyword>
<feature type="coiled-coil region" evidence="4">
    <location>
        <begin position="120"/>
        <end position="147"/>
    </location>
</feature>
<dbReference type="EMBL" id="ADAS02000057">
    <property type="protein sequence ID" value="OAV92897.1"/>
    <property type="molecule type" value="Genomic_DNA"/>
</dbReference>
<feature type="region of interest" description="Disordered" evidence="5">
    <location>
        <begin position="211"/>
        <end position="242"/>
    </location>
</feature>
<accession>A0A180GJD8</accession>
<protein>
    <submittedName>
        <fullName evidence="8">Zf-RING_UBOX domain-containing protein</fullName>
    </submittedName>
</protein>
<feature type="domain" description="Zinc finger RING-type eukaryotic" evidence="6">
    <location>
        <begin position="164"/>
        <end position="191"/>
    </location>
</feature>
<feature type="compositionally biased region" description="Polar residues" evidence="5">
    <location>
        <begin position="29"/>
        <end position="47"/>
    </location>
</feature>
<dbReference type="InterPro" id="IPR013083">
    <property type="entry name" value="Znf_RING/FYVE/PHD"/>
</dbReference>
<reference evidence="7" key="2">
    <citation type="submission" date="2016-05" db="EMBL/GenBank/DDBJ databases">
        <title>Comparative analysis highlights variable genome content of wheat rusts and divergence of the mating loci.</title>
        <authorList>
            <person name="Cuomo C.A."/>
            <person name="Bakkeren G."/>
            <person name="Szabo L."/>
            <person name="Khalil H."/>
            <person name="Joly D."/>
            <person name="Goldberg J."/>
            <person name="Young S."/>
            <person name="Zeng Q."/>
            <person name="Fellers J."/>
        </authorList>
    </citation>
    <scope>NUCLEOTIDE SEQUENCE [LARGE SCALE GENOMIC DNA]</scope>
    <source>
        <strain evidence="7">1-1 BBBD Race 1</strain>
    </source>
</reference>
<dbReference type="GO" id="GO:0008270">
    <property type="term" value="F:zinc ion binding"/>
    <property type="evidence" value="ECO:0007669"/>
    <property type="project" value="UniProtKB-KW"/>
</dbReference>
<keyword evidence="3" id="KW-0862">Zinc</keyword>
<gene>
    <name evidence="7" type="ORF">PTTG_02735</name>
</gene>
<dbReference type="VEuPathDB" id="FungiDB:PTTG_02735"/>
<keyword evidence="2" id="KW-0863">Zinc-finger</keyword>
<feature type="region of interest" description="Disordered" evidence="5">
    <location>
        <begin position="1"/>
        <end position="114"/>
    </location>
</feature>
<dbReference type="SUPFAM" id="SSF57850">
    <property type="entry name" value="RING/U-box"/>
    <property type="match status" value="1"/>
</dbReference>
<dbReference type="OrthoDB" id="6105938at2759"/>
<organism evidence="7">
    <name type="scientific">Puccinia triticina (isolate 1-1 / race 1 (BBBD))</name>
    <name type="common">Brown leaf rust fungus</name>
    <dbReference type="NCBI Taxonomy" id="630390"/>
    <lineage>
        <taxon>Eukaryota</taxon>
        <taxon>Fungi</taxon>
        <taxon>Dikarya</taxon>
        <taxon>Basidiomycota</taxon>
        <taxon>Pucciniomycotina</taxon>
        <taxon>Pucciniomycetes</taxon>
        <taxon>Pucciniales</taxon>
        <taxon>Pucciniaceae</taxon>
        <taxon>Puccinia</taxon>
    </lineage>
</organism>
<evidence type="ECO:0000259" key="6">
    <source>
        <dbReference type="Pfam" id="PF13445"/>
    </source>
</evidence>
<dbReference type="InterPro" id="IPR027370">
    <property type="entry name" value="Znf-RING_euk"/>
</dbReference>
<evidence type="ECO:0000256" key="4">
    <source>
        <dbReference type="SAM" id="Coils"/>
    </source>
</evidence>
<reference evidence="8" key="4">
    <citation type="submission" date="2025-05" db="UniProtKB">
        <authorList>
            <consortium name="EnsemblFungi"/>
        </authorList>
    </citation>
    <scope>IDENTIFICATION</scope>
    <source>
        <strain evidence="8">isolate 1-1 / race 1 (BBBD)</strain>
    </source>
</reference>
<dbReference type="Proteomes" id="UP000005240">
    <property type="component" value="Unassembled WGS sequence"/>
</dbReference>
<feature type="compositionally biased region" description="Acidic residues" evidence="5">
    <location>
        <begin position="443"/>
        <end position="468"/>
    </location>
</feature>
<keyword evidence="4" id="KW-0175">Coiled coil</keyword>
<evidence type="ECO:0000256" key="2">
    <source>
        <dbReference type="ARBA" id="ARBA00022771"/>
    </source>
</evidence>
<feature type="compositionally biased region" description="Low complexity" evidence="5">
    <location>
        <begin position="61"/>
        <end position="94"/>
    </location>
</feature>
<evidence type="ECO:0000313" key="9">
    <source>
        <dbReference type="Proteomes" id="UP000005240"/>
    </source>
</evidence>
<evidence type="ECO:0000313" key="8">
    <source>
        <dbReference type="EnsemblFungi" id="PTTG_02735-t43_1-p1"/>
    </source>
</evidence>
<reference evidence="8 9" key="3">
    <citation type="journal article" date="2017" name="G3 (Bethesda)">
        <title>Comparative analysis highlights variable genome content of wheat rusts and divergence of the mating loci.</title>
        <authorList>
            <person name="Cuomo C.A."/>
            <person name="Bakkeren G."/>
            <person name="Khalil H.B."/>
            <person name="Panwar V."/>
            <person name="Joly D."/>
            <person name="Linning R."/>
            <person name="Sakthikumar S."/>
            <person name="Song X."/>
            <person name="Adiconis X."/>
            <person name="Fan L."/>
            <person name="Goldberg J.M."/>
            <person name="Levin J.Z."/>
            <person name="Young S."/>
            <person name="Zeng Q."/>
            <person name="Anikster Y."/>
            <person name="Bruce M."/>
            <person name="Wang M."/>
            <person name="Yin C."/>
            <person name="McCallum B."/>
            <person name="Szabo L.J."/>
            <person name="Hulbert S."/>
            <person name="Chen X."/>
            <person name="Fellers J.P."/>
        </authorList>
    </citation>
    <scope>NUCLEOTIDE SEQUENCE</scope>
    <source>
        <strain evidence="8">isolate 1-1 / race 1 (BBBD)</strain>
        <strain evidence="9">Isolate 1-1 / race 1 (BBBD)</strain>
    </source>
</reference>